<feature type="region of interest" description="Disordered" evidence="1">
    <location>
        <begin position="98"/>
        <end position="120"/>
    </location>
</feature>
<dbReference type="EMBL" id="CAXHTB010000025">
    <property type="protein sequence ID" value="CAL0333408.1"/>
    <property type="molecule type" value="Genomic_DNA"/>
</dbReference>
<protein>
    <recommendedName>
        <fullName evidence="4">CCHC-type domain-containing protein</fullName>
    </recommendedName>
</protein>
<evidence type="ECO:0000313" key="2">
    <source>
        <dbReference type="EMBL" id="CAL0333408.1"/>
    </source>
</evidence>
<dbReference type="InterPro" id="IPR036875">
    <property type="entry name" value="Znf_CCHC_sf"/>
</dbReference>
<dbReference type="AlphaFoldDB" id="A0AAV1YHU8"/>
<keyword evidence="3" id="KW-1185">Reference proteome</keyword>
<dbReference type="Pfam" id="PF14223">
    <property type="entry name" value="Retrotran_gag_2"/>
    <property type="match status" value="1"/>
</dbReference>
<comment type="caution">
    <text evidence="2">The sequence shown here is derived from an EMBL/GenBank/DDBJ whole genome shotgun (WGS) entry which is preliminary data.</text>
</comment>
<reference evidence="2 3" key="1">
    <citation type="submission" date="2024-03" db="EMBL/GenBank/DDBJ databases">
        <authorList>
            <person name="Martinez-Hernandez J."/>
        </authorList>
    </citation>
    <scope>NUCLEOTIDE SEQUENCE [LARGE SCALE GENOMIC DNA]</scope>
</reference>
<dbReference type="GO" id="GO:0003676">
    <property type="term" value="F:nucleic acid binding"/>
    <property type="evidence" value="ECO:0007669"/>
    <property type="project" value="InterPro"/>
</dbReference>
<gene>
    <name evidence="2" type="ORF">LLUT_LOCUS34468</name>
</gene>
<organism evidence="2 3">
    <name type="scientific">Lupinus luteus</name>
    <name type="common">European yellow lupine</name>
    <dbReference type="NCBI Taxonomy" id="3873"/>
    <lineage>
        <taxon>Eukaryota</taxon>
        <taxon>Viridiplantae</taxon>
        <taxon>Streptophyta</taxon>
        <taxon>Embryophyta</taxon>
        <taxon>Tracheophyta</taxon>
        <taxon>Spermatophyta</taxon>
        <taxon>Magnoliopsida</taxon>
        <taxon>eudicotyledons</taxon>
        <taxon>Gunneridae</taxon>
        <taxon>Pentapetalae</taxon>
        <taxon>rosids</taxon>
        <taxon>fabids</taxon>
        <taxon>Fabales</taxon>
        <taxon>Fabaceae</taxon>
        <taxon>Papilionoideae</taxon>
        <taxon>50 kb inversion clade</taxon>
        <taxon>genistoids sensu lato</taxon>
        <taxon>core genistoids</taxon>
        <taxon>Genisteae</taxon>
        <taxon>Lupinus</taxon>
    </lineage>
</organism>
<dbReference type="GO" id="GO:0008270">
    <property type="term" value="F:zinc ion binding"/>
    <property type="evidence" value="ECO:0007669"/>
    <property type="project" value="InterPro"/>
</dbReference>
<dbReference type="Proteomes" id="UP001497480">
    <property type="component" value="Unassembled WGS sequence"/>
</dbReference>
<name>A0AAV1YHU8_LUPLU</name>
<sequence>MLEYIERKRSIYDSLAENLHPISDEDLVGYILSGLDSSYCPFSTAFMMKSDDVTVDDLVGLLLQEEARLEQEHAHQAVIVAQPSNSASLLPTPAVYTTNRSSNRSNSTNYPTNNVAPFSHLNMDNRRRRPICQLCNKPGHVAIDCWQHTNQTDYPSRRQNPRHFSRQAHLTHSGTSSTIMDPSWYFDTGATDYVTPDINKLNIADDYNGDDKLQVGNDNHLSISHVGSTSFYNISLPSVLIVPDLLAQSSLPPIFWEHAFKIATYLHNRTITPLLQFQSPYH</sequence>
<dbReference type="PANTHER" id="PTHR47481:SF28">
    <property type="entry name" value="RETROTRANSPOSON COPIA-LIKE N-TERMINAL DOMAIN-CONTAINING PROTEIN"/>
    <property type="match status" value="1"/>
</dbReference>
<evidence type="ECO:0000313" key="3">
    <source>
        <dbReference type="Proteomes" id="UP001497480"/>
    </source>
</evidence>
<dbReference type="PANTHER" id="PTHR47481">
    <property type="match status" value="1"/>
</dbReference>
<accession>A0AAV1YHU8</accession>
<proteinExistence type="predicted"/>
<evidence type="ECO:0008006" key="4">
    <source>
        <dbReference type="Google" id="ProtNLM"/>
    </source>
</evidence>
<dbReference type="SUPFAM" id="SSF57756">
    <property type="entry name" value="Retrovirus zinc finger-like domains"/>
    <property type="match status" value="1"/>
</dbReference>
<feature type="compositionally biased region" description="Low complexity" evidence="1">
    <location>
        <begin position="98"/>
        <end position="114"/>
    </location>
</feature>
<evidence type="ECO:0000256" key="1">
    <source>
        <dbReference type="SAM" id="MobiDB-lite"/>
    </source>
</evidence>